<accession>A0A1F8CQG6</accession>
<feature type="transmembrane region" description="Helical" evidence="8">
    <location>
        <begin position="204"/>
        <end position="221"/>
    </location>
</feature>
<feature type="transmembrane region" description="Helical" evidence="8">
    <location>
        <begin position="7"/>
        <end position="24"/>
    </location>
</feature>
<evidence type="ECO:0000313" key="10">
    <source>
        <dbReference type="EMBL" id="OGM78059.1"/>
    </source>
</evidence>
<evidence type="ECO:0000313" key="11">
    <source>
        <dbReference type="Proteomes" id="UP000179241"/>
    </source>
</evidence>
<dbReference type="InterPro" id="IPR038731">
    <property type="entry name" value="RgtA/B/C-like"/>
</dbReference>
<keyword evidence="2" id="KW-1003">Cell membrane</keyword>
<evidence type="ECO:0000256" key="5">
    <source>
        <dbReference type="ARBA" id="ARBA00022692"/>
    </source>
</evidence>
<feature type="transmembrane region" description="Helical" evidence="8">
    <location>
        <begin position="324"/>
        <end position="342"/>
    </location>
</feature>
<keyword evidence="4" id="KW-0808">Transferase</keyword>
<evidence type="ECO:0000259" key="9">
    <source>
        <dbReference type="Pfam" id="PF13231"/>
    </source>
</evidence>
<name>A0A1F8CQG6_9BACT</name>
<protein>
    <recommendedName>
        <fullName evidence="9">Glycosyltransferase RgtA/B/C/D-like domain-containing protein</fullName>
    </recommendedName>
</protein>
<feature type="transmembrane region" description="Helical" evidence="8">
    <location>
        <begin position="348"/>
        <end position="366"/>
    </location>
</feature>
<dbReference type="GO" id="GO:0016763">
    <property type="term" value="F:pentosyltransferase activity"/>
    <property type="evidence" value="ECO:0007669"/>
    <property type="project" value="TreeGrafter"/>
</dbReference>
<evidence type="ECO:0000256" key="2">
    <source>
        <dbReference type="ARBA" id="ARBA00022475"/>
    </source>
</evidence>
<evidence type="ECO:0000256" key="1">
    <source>
        <dbReference type="ARBA" id="ARBA00004651"/>
    </source>
</evidence>
<dbReference type="PANTHER" id="PTHR33908">
    <property type="entry name" value="MANNOSYLTRANSFERASE YKCB-RELATED"/>
    <property type="match status" value="1"/>
</dbReference>
<proteinExistence type="predicted"/>
<keyword evidence="6 8" id="KW-1133">Transmembrane helix</keyword>
<feature type="transmembrane region" description="Helical" evidence="8">
    <location>
        <begin position="297"/>
        <end position="317"/>
    </location>
</feature>
<feature type="transmembrane region" description="Helical" evidence="8">
    <location>
        <begin position="111"/>
        <end position="130"/>
    </location>
</feature>
<evidence type="ECO:0000256" key="7">
    <source>
        <dbReference type="ARBA" id="ARBA00023136"/>
    </source>
</evidence>
<gene>
    <name evidence="10" type="ORF">A2188_03350</name>
</gene>
<dbReference type="GO" id="GO:0005886">
    <property type="term" value="C:plasma membrane"/>
    <property type="evidence" value="ECO:0007669"/>
    <property type="project" value="UniProtKB-SubCell"/>
</dbReference>
<comment type="caution">
    <text evidence="10">The sequence shown here is derived from an EMBL/GenBank/DDBJ whole genome shotgun (WGS) entry which is preliminary data.</text>
</comment>
<feature type="transmembrane region" description="Helical" evidence="8">
    <location>
        <begin position="75"/>
        <end position="104"/>
    </location>
</feature>
<keyword evidence="5 8" id="KW-0812">Transmembrane</keyword>
<dbReference type="Pfam" id="PF13231">
    <property type="entry name" value="PMT_2"/>
    <property type="match status" value="1"/>
</dbReference>
<dbReference type="GO" id="GO:0009103">
    <property type="term" value="P:lipopolysaccharide biosynthetic process"/>
    <property type="evidence" value="ECO:0007669"/>
    <property type="project" value="UniProtKB-ARBA"/>
</dbReference>
<keyword evidence="7 8" id="KW-0472">Membrane</keyword>
<reference evidence="10 11" key="1">
    <citation type="journal article" date="2016" name="Nat. Commun.">
        <title>Thousands of microbial genomes shed light on interconnected biogeochemical processes in an aquifer system.</title>
        <authorList>
            <person name="Anantharaman K."/>
            <person name="Brown C.T."/>
            <person name="Hug L.A."/>
            <person name="Sharon I."/>
            <person name="Castelle C.J."/>
            <person name="Probst A.J."/>
            <person name="Thomas B.C."/>
            <person name="Singh A."/>
            <person name="Wilkins M.J."/>
            <person name="Karaoz U."/>
            <person name="Brodie E.L."/>
            <person name="Williams K.H."/>
            <person name="Hubbard S.S."/>
            <person name="Banfield J.F."/>
        </authorList>
    </citation>
    <scope>NUCLEOTIDE SEQUENCE [LARGE SCALE GENOMIC DNA]</scope>
</reference>
<keyword evidence="3" id="KW-0328">Glycosyltransferase</keyword>
<sequence length="485" mass="55914">MQNKWKKLILPGFIIALGVFLRLYKYETWFAYGHDYDLLGWFVKDVVVNGHFRLIGQETSTPGIFIGPLFYYYQVLFYLVFSLNPIGGVFGVLLLSIFSVWSFYYVFRQMFSLRVGTVAMFFSAVSYYMVSNDREVFPTMPVILWSVWFLYTIFLLLKGKQTGYFVAGILIGLIWHMNMALIIVLPLLLLAILFSKQKVQWKNVFIGFVLATVLSLPLVLFEIRHGGVQTRAFLTSLTTNQGGVIEGTYRYEKVLISMGNNLKSMLLGPLISVNYRLVLVLLFGVWVMVFIRKNLESKLLGLLFVWFILYLLFFANYSKVMSEYYINGSLIVFLTPLFVILGKFKNRWLFLVMVTFVSLNVVSFLTQKVEPKGYVEKRDLINFIKADAQEHNYSCVAISYITNPGYERGYRYLYWYQGLKVLTPISGAPVYSIVFPLAIVDRIDTRFGSLGLIFPDYSKYDPKDVEKSCSGEDSNLTDPMHGFVQ</sequence>
<dbReference type="EMBL" id="MGHU01000006">
    <property type="protein sequence ID" value="OGM78059.1"/>
    <property type="molecule type" value="Genomic_DNA"/>
</dbReference>
<evidence type="ECO:0000256" key="6">
    <source>
        <dbReference type="ARBA" id="ARBA00022989"/>
    </source>
</evidence>
<feature type="transmembrane region" description="Helical" evidence="8">
    <location>
        <begin position="273"/>
        <end position="291"/>
    </location>
</feature>
<feature type="transmembrane region" description="Helical" evidence="8">
    <location>
        <begin position="136"/>
        <end position="157"/>
    </location>
</feature>
<dbReference type="PANTHER" id="PTHR33908:SF11">
    <property type="entry name" value="MEMBRANE PROTEIN"/>
    <property type="match status" value="1"/>
</dbReference>
<feature type="transmembrane region" description="Helical" evidence="8">
    <location>
        <begin position="164"/>
        <end position="192"/>
    </location>
</feature>
<dbReference type="Proteomes" id="UP000179241">
    <property type="component" value="Unassembled WGS sequence"/>
</dbReference>
<dbReference type="InterPro" id="IPR050297">
    <property type="entry name" value="LipidA_mod_glycosyltrf_83"/>
</dbReference>
<comment type="subcellular location">
    <subcellularLocation>
        <location evidence="1">Cell membrane</location>
        <topology evidence="1">Multi-pass membrane protein</topology>
    </subcellularLocation>
</comment>
<evidence type="ECO:0000256" key="8">
    <source>
        <dbReference type="SAM" id="Phobius"/>
    </source>
</evidence>
<dbReference type="AlphaFoldDB" id="A0A1F8CQG6"/>
<evidence type="ECO:0000256" key="3">
    <source>
        <dbReference type="ARBA" id="ARBA00022676"/>
    </source>
</evidence>
<feature type="domain" description="Glycosyltransferase RgtA/B/C/D-like" evidence="9">
    <location>
        <begin position="68"/>
        <end position="217"/>
    </location>
</feature>
<organism evidence="10 11">
    <name type="scientific">Candidatus Woesebacteria bacterium RIFOXYA1_FULL_43_9</name>
    <dbReference type="NCBI Taxonomy" id="1802534"/>
    <lineage>
        <taxon>Bacteria</taxon>
        <taxon>Candidatus Woeseibacteriota</taxon>
    </lineage>
</organism>
<evidence type="ECO:0000256" key="4">
    <source>
        <dbReference type="ARBA" id="ARBA00022679"/>
    </source>
</evidence>